<evidence type="ECO:0008006" key="4">
    <source>
        <dbReference type="Google" id="ProtNLM"/>
    </source>
</evidence>
<sequence length="245" mass="26246">MKQTLITALLLTGAAAITSAETYIINMDGGTGTHRYGTGKDALNDDVFESTLGSSVTTEYLGVGYANNDDGEVRRAMMKWDLSILDEAGLSSSSDIQSVILTIGVTQYTSEPDSDLWVGQDLSITSISNPTAADFNEGYVNGFFTGVTAAGVEAGSETVFDIDITDFVRNDYDNDNGDTFTTLIFFLENEDIDFTDHTAQYRIGAGAAVNVPKLTISTIPEPSQFMLGLVALGTVAIAATRRRRN</sequence>
<evidence type="ECO:0000313" key="2">
    <source>
        <dbReference type="EMBL" id="MDQ8193775.1"/>
    </source>
</evidence>
<dbReference type="EMBL" id="JARXIC010000006">
    <property type="protein sequence ID" value="MDQ8193775.1"/>
    <property type="molecule type" value="Genomic_DNA"/>
</dbReference>
<evidence type="ECO:0000256" key="1">
    <source>
        <dbReference type="SAM" id="SignalP"/>
    </source>
</evidence>
<evidence type="ECO:0000313" key="3">
    <source>
        <dbReference type="Proteomes" id="UP001243717"/>
    </source>
</evidence>
<reference evidence="2 3" key="1">
    <citation type="submission" date="2023-04" db="EMBL/GenBank/DDBJ databases">
        <title>A novel bacteria isolated from coastal sediment.</title>
        <authorList>
            <person name="Liu X.-J."/>
            <person name="Du Z.-J."/>
        </authorList>
    </citation>
    <scope>NUCLEOTIDE SEQUENCE [LARGE SCALE GENOMIC DNA]</scope>
    <source>
        <strain evidence="2 3">SDUM461004</strain>
    </source>
</reference>
<dbReference type="RefSeq" id="WP_308984262.1">
    <property type="nucleotide sequence ID" value="NZ_JARXIC010000006.1"/>
</dbReference>
<protein>
    <recommendedName>
        <fullName evidence="4">PEP-CTERM protein-sorting domain-containing protein</fullName>
    </recommendedName>
</protein>
<keyword evidence="3" id="KW-1185">Reference proteome</keyword>
<dbReference type="Proteomes" id="UP001243717">
    <property type="component" value="Unassembled WGS sequence"/>
</dbReference>
<feature type="chain" id="PRO_5045999463" description="PEP-CTERM protein-sorting domain-containing protein" evidence="1">
    <location>
        <begin position="21"/>
        <end position="245"/>
    </location>
</feature>
<keyword evidence="1" id="KW-0732">Signal</keyword>
<comment type="caution">
    <text evidence="2">The sequence shown here is derived from an EMBL/GenBank/DDBJ whole genome shotgun (WGS) entry which is preliminary data.</text>
</comment>
<name>A0ABU1AG21_9BACT</name>
<feature type="signal peptide" evidence="1">
    <location>
        <begin position="1"/>
        <end position="20"/>
    </location>
</feature>
<gene>
    <name evidence="2" type="ORF">QEH59_05035</name>
</gene>
<accession>A0ABU1AG21</accession>
<proteinExistence type="predicted"/>
<organism evidence="2 3">
    <name type="scientific">Thalassobacterium sedimentorum</name>
    <dbReference type="NCBI Taxonomy" id="3041258"/>
    <lineage>
        <taxon>Bacteria</taxon>
        <taxon>Pseudomonadati</taxon>
        <taxon>Verrucomicrobiota</taxon>
        <taxon>Opitutia</taxon>
        <taxon>Puniceicoccales</taxon>
        <taxon>Coraliomargaritaceae</taxon>
        <taxon>Thalassobacterium</taxon>
    </lineage>
</organism>